<reference evidence="3 4" key="1">
    <citation type="journal article" date="2015" name="Int. J. Syst. Evol. Microbiol.">
        <title>Sporolactobacillus shoreae sp. nov. and Sporolactobacillus spathodeae sp. nov., two spore-forming lactic acid bacteria isolated from tree barks in Thailand.</title>
        <authorList>
            <person name="Thamacharoensuk T."/>
            <person name="Kitahara M."/>
            <person name="Ohkuma M."/>
            <person name="Thongchul N."/>
            <person name="Tanasupawat S."/>
        </authorList>
    </citation>
    <scope>NUCLEOTIDE SEQUENCE [LARGE SCALE GENOMIC DNA]</scope>
    <source>
        <strain evidence="3 4">BK92</strain>
    </source>
</reference>
<accession>A0A4Z0GI13</accession>
<feature type="domain" description="Amidase" evidence="2">
    <location>
        <begin position="25"/>
        <end position="454"/>
    </location>
</feature>
<dbReference type="Proteomes" id="UP000298347">
    <property type="component" value="Unassembled WGS sequence"/>
</dbReference>
<evidence type="ECO:0000313" key="3">
    <source>
        <dbReference type="EMBL" id="TGA96178.1"/>
    </source>
</evidence>
<dbReference type="EMBL" id="SRJD01000029">
    <property type="protein sequence ID" value="TGA96178.1"/>
    <property type="molecule type" value="Genomic_DNA"/>
</dbReference>
<dbReference type="OrthoDB" id="9811471at2"/>
<evidence type="ECO:0000259" key="2">
    <source>
        <dbReference type="Pfam" id="PF01425"/>
    </source>
</evidence>
<evidence type="ECO:0000256" key="1">
    <source>
        <dbReference type="ARBA" id="ARBA00009199"/>
    </source>
</evidence>
<dbReference type="Gene3D" id="3.90.1300.10">
    <property type="entry name" value="Amidase signature (AS) domain"/>
    <property type="match status" value="1"/>
</dbReference>
<sequence length="473" mass="51819">MSGTFSLSAIELINAYRKGSLTPVEVIRDALNRIDRLNPLINAFVTLNREEALHSAETSGRRYKEKTALPLDGVPVAIKDLTNTKGLRTTYGSLVYENHIPGYDATVVARLKSAGAVLLGKTNTPEFGHKGTTNNRLFGASRNPWQTDNGTGGSSGGSAAAVAAGFCPLAEGSDGGGSIRIPSSLCGVFGFKPSFGRIPADNHPEDLFANTLPFISYGPITRTVSDAALMFDVMQGPSVLDPYSLDRLDPPISETLGRRKKQFRIGYTVDFGMYEVDSEIQSVFYHALESFSESGAIVEPAEIRMNKDLEGYVHYFNRLWMIGLAVSTKNLMAEHRDELSETLISMIRRGENATAEELLNMNNYRTYLWKMFQGQFPKFDVLVSPTLAAAVYPFNSEGPERINGKQINPESDWMMTSPVNLTGQPACSLPIGFTTGGIPVGMQCIGRRLNDRGLFQFARWAETLLKIPTLASM</sequence>
<organism evidence="3 4">
    <name type="scientific">Sporolactobacillus shoreae</name>
    <dbReference type="NCBI Taxonomy" id="1465501"/>
    <lineage>
        <taxon>Bacteria</taxon>
        <taxon>Bacillati</taxon>
        <taxon>Bacillota</taxon>
        <taxon>Bacilli</taxon>
        <taxon>Bacillales</taxon>
        <taxon>Sporolactobacillaceae</taxon>
        <taxon>Sporolactobacillus</taxon>
    </lineage>
</organism>
<dbReference type="GO" id="GO:0003824">
    <property type="term" value="F:catalytic activity"/>
    <property type="evidence" value="ECO:0007669"/>
    <property type="project" value="InterPro"/>
</dbReference>
<comment type="caution">
    <text evidence="3">The sequence shown here is derived from an EMBL/GenBank/DDBJ whole genome shotgun (WGS) entry which is preliminary data.</text>
</comment>
<gene>
    <name evidence="3" type="ORF">E4665_16400</name>
</gene>
<dbReference type="RefSeq" id="WP_135349881.1">
    <property type="nucleotide sequence ID" value="NZ_SRJD01000029.1"/>
</dbReference>
<dbReference type="InterPro" id="IPR036928">
    <property type="entry name" value="AS_sf"/>
</dbReference>
<dbReference type="AlphaFoldDB" id="A0A4Z0GI13"/>
<dbReference type="PROSITE" id="PS00571">
    <property type="entry name" value="AMIDASES"/>
    <property type="match status" value="1"/>
</dbReference>
<name>A0A4Z0GI13_9BACL</name>
<evidence type="ECO:0000313" key="4">
    <source>
        <dbReference type="Proteomes" id="UP000298347"/>
    </source>
</evidence>
<proteinExistence type="inferred from homology"/>
<dbReference type="PANTHER" id="PTHR11895:SF7">
    <property type="entry name" value="GLUTAMYL-TRNA(GLN) AMIDOTRANSFERASE SUBUNIT A, MITOCHONDRIAL"/>
    <property type="match status" value="1"/>
</dbReference>
<keyword evidence="4" id="KW-1185">Reference proteome</keyword>
<dbReference type="SUPFAM" id="SSF75304">
    <property type="entry name" value="Amidase signature (AS) enzymes"/>
    <property type="match status" value="1"/>
</dbReference>
<protein>
    <submittedName>
        <fullName evidence="3">Amidase</fullName>
    </submittedName>
</protein>
<dbReference type="Pfam" id="PF01425">
    <property type="entry name" value="Amidase"/>
    <property type="match status" value="1"/>
</dbReference>
<comment type="similarity">
    <text evidence="1">Belongs to the amidase family.</text>
</comment>
<dbReference type="InterPro" id="IPR000120">
    <property type="entry name" value="Amidase"/>
</dbReference>
<dbReference type="InterPro" id="IPR023631">
    <property type="entry name" value="Amidase_dom"/>
</dbReference>
<dbReference type="InterPro" id="IPR020556">
    <property type="entry name" value="Amidase_CS"/>
</dbReference>
<dbReference type="PANTHER" id="PTHR11895">
    <property type="entry name" value="TRANSAMIDASE"/>
    <property type="match status" value="1"/>
</dbReference>